<dbReference type="Gene3D" id="1.10.510.10">
    <property type="entry name" value="Transferase(Phosphotransferase) domain 1"/>
    <property type="match status" value="2"/>
</dbReference>
<organism evidence="3 4">
    <name type="scientific">Ambispora leptoticha</name>
    <dbReference type="NCBI Taxonomy" id="144679"/>
    <lineage>
        <taxon>Eukaryota</taxon>
        <taxon>Fungi</taxon>
        <taxon>Fungi incertae sedis</taxon>
        <taxon>Mucoromycota</taxon>
        <taxon>Glomeromycotina</taxon>
        <taxon>Glomeromycetes</taxon>
        <taxon>Archaeosporales</taxon>
        <taxon>Ambisporaceae</taxon>
        <taxon>Ambispora</taxon>
    </lineage>
</organism>
<dbReference type="GO" id="GO:0004674">
    <property type="term" value="F:protein serine/threonine kinase activity"/>
    <property type="evidence" value="ECO:0007669"/>
    <property type="project" value="TreeGrafter"/>
</dbReference>
<dbReference type="PANTHER" id="PTHR44329">
    <property type="entry name" value="SERINE/THREONINE-PROTEIN KINASE TNNI3K-RELATED"/>
    <property type="match status" value="1"/>
</dbReference>
<feature type="domain" description="Protein kinase" evidence="2">
    <location>
        <begin position="1"/>
        <end position="135"/>
    </location>
</feature>
<evidence type="ECO:0000256" key="1">
    <source>
        <dbReference type="SAM" id="MobiDB-lite"/>
    </source>
</evidence>
<reference evidence="3" key="1">
    <citation type="submission" date="2021-06" db="EMBL/GenBank/DDBJ databases">
        <authorList>
            <person name="Kallberg Y."/>
            <person name="Tangrot J."/>
            <person name="Rosling A."/>
        </authorList>
    </citation>
    <scope>NUCLEOTIDE SEQUENCE</scope>
    <source>
        <strain evidence="3">FL130A</strain>
    </source>
</reference>
<dbReference type="GO" id="GO:0005524">
    <property type="term" value="F:ATP binding"/>
    <property type="evidence" value="ECO:0007669"/>
    <property type="project" value="InterPro"/>
</dbReference>
<gene>
    <name evidence="3" type="ORF">ALEPTO_LOCUS10430</name>
</gene>
<dbReference type="EMBL" id="CAJVPS010011478">
    <property type="protein sequence ID" value="CAG8665110.1"/>
    <property type="molecule type" value="Genomic_DNA"/>
</dbReference>
<feature type="region of interest" description="Disordered" evidence="1">
    <location>
        <begin position="140"/>
        <end position="160"/>
    </location>
</feature>
<dbReference type="InterPro" id="IPR000719">
    <property type="entry name" value="Prot_kinase_dom"/>
</dbReference>
<feature type="non-terminal residue" evidence="3">
    <location>
        <position position="1"/>
    </location>
</feature>
<comment type="caution">
    <text evidence="3">The sequence shown here is derived from an EMBL/GenBank/DDBJ whole genome shotgun (WGS) entry which is preliminary data.</text>
</comment>
<name>A0A9N9H8K8_9GLOM</name>
<evidence type="ECO:0000313" key="4">
    <source>
        <dbReference type="Proteomes" id="UP000789508"/>
    </source>
</evidence>
<keyword evidence="4" id="KW-1185">Reference proteome</keyword>
<proteinExistence type="predicted"/>
<dbReference type="Pfam" id="PF00069">
    <property type="entry name" value="Pkinase"/>
    <property type="match status" value="1"/>
</dbReference>
<evidence type="ECO:0000313" key="3">
    <source>
        <dbReference type="EMBL" id="CAG8665110.1"/>
    </source>
</evidence>
<feature type="non-terminal residue" evidence="3">
    <location>
        <position position="251"/>
    </location>
</feature>
<dbReference type="OrthoDB" id="2305597at2759"/>
<evidence type="ECO:0000259" key="2">
    <source>
        <dbReference type="PROSITE" id="PS50011"/>
    </source>
</evidence>
<dbReference type="SUPFAM" id="SSF56112">
    <property type="entry name" value="Protein kinase-like (PK-like)"/>
    <property type="match status" value="1"/>
</dbReference>
<dbReference type="AlphaFoldDB" id="A0A9N9H8K8"/>
<dbReference type="InterPro" id="IPR011009">
    <property type="entry name" value="Kinase-like_dom_sf"/>
</dbReference>
<dbReference type="InterPro" id="IPR051681">
    <property type="entry name" value="Ser/Thr_Kinases-Pseudokinases"/>
</dbReference>
<dbReference type="Proteomes" id="UP000789508">
    <property type="component" value="Unassembled WGS sequence"/>
</dbReference>
<dbReference type="PROSITE" id="PS50011">
    <property type="entry name" value="PROTEIN_KINASE_DOM"/>
    <property type="match status" value="1"/>
</dbReference>
<sequence length="251" mass="29191">WTDKLLIAKEIVLGLLFLHENNIIHRDLHLKNILIHRKQPKIADFSLSKQINETSMTSNSTIYRMLAYVEPHERPPFQTFESKMELCFHIYQGNREESIEETPLQYIEIYKQCWDCDPANYPETKEVFDTFKQFVDNDLQQQKPSDNPISNESSIKNNKPFSLNQDITSLQIMTSAPLYLPDSTSSSYSSLSNANTLTQDCNIENMRKEAHKSFNQGKFLKALELYEEILNNSQHTPNNKDSASFWDLSSK</sequence>
<accession>A0A9N9H8K8</accession>
<protein>
    <submittedName>
        <fullName evidence="3">10869_t:CDS:1</fullName>
    </submittedName>
</protein>